<dbReference type="PANTHER" id="PTHR38686:SF1">
    <property type="entry name" value="APOLIPOPROTEIN N-ACYLTRANSFERASE"/>
    <property type="match status" value="1"/>
</dbReference>
<reference evidence="11 12" key="1">
    <citation type="submission" date="2018-11" db="EMBL/GenBank/DDBJ databases">
        <title>Genomic Encyclopedia of Type Strains, Phase IV (KMG-IV): sequencing the most valuable type-strain genomes for metagenomic binning, comparative biology and taxonomic classification.</title>
        <authorList>
            <person name="Goeker M."/>
        </authorList>
    </citation>
    <scope>NUCLEOTIDE SEQUENCE [LARGE SCALE GENOMIC DNA]</scope>
    <source>
        <strain evidence="11 12">DSM 15985</strain>
    </source>
</reference>
<feature type="transmembrane region" description="Helical" evidence="9">
    <location>
        <begin position="99"/>
        <end position="122"/>
    </location>
</feature>
<dbReference type="EMBL" id="RJVL01000003">
    <property type="protein sequence ID" value="ROR47931.1"/>
    <property type="molecule type" value="Genomic_DNA"/>
</dbReference>
<dbReference type="InterPro" id="IPR036526">
    <property type="entry name" value="C-N_Hydrolase_sf"/>
</dbReference>
<dbReference type="GO" id="GO:0005886">
    <property type="term" value="C:plasma membrane"/>
    <property type="evidence" value="ECO:0007669"/>
    <property type="project" value="UniProtKB-SubCell"/>
</dbReference>
<dbReference type="Pfam" id="PF00795">
    <property type="entry name" value="CN_hydrolase"/>
    <property type="match status" value="1"/>
</dbReference>
<feature type="transmembrane region" description="Helical" evidence="9">
    <location>
        <begin position="65"/>
        <end position="87"/>
    </location>
</feature>
<evidence type="ECO:0000256" key="5">
    <source>
        <dbReference type="ARBA" id="ARBA00022692"/>
    </source>
</evidence>
<dbReference type="EC" id="2.3.1.269" evidence="9"/>
<evidence type="ECO:0000256" key="6">
    <source>
        <dbReference type="ARBA" id="ARBA00022989"/>
    </source>
</evidence>
<dbReference type="AlphaFoldDB" id="A0AAX1WVB2"/>
<accession>A0AAX1WVB2</accession>
<feature type="transmembrane region" description="Helical" evidence="9">
    <location>
        <begin position="34"/>
        <end position="53"/>
    </location>
</feature>
<dbReference type="InterPro" id="IPR004563">
    <property type="entry name" value="Apolipo_AcylTrfase"/>
</dbReference>
<evidence type="ECO:0000256" key="9">
    <source>
        <dbReference type="HAMAP-Rule" id="MF_01148"/>
    </source>
</evidence>
<gene>
    <name evidence="9" type="primary">lnt</name>
    <name evidence="11" type="ORF">EDC60_1435</name>
</gene>
<dbReference type="NCBIfam" id="TIGR00546">
    <property type="entry name" value="lnt"/>
    <property type="match status" value="1"/>
</dbReference>
<evidence type="ECO:0000256" key="1">
    <source>
        <dbReference type="ARBA" id="ARBA00004651"/>
    </source>
</evidence>
<evidence type="ECO:0000256" key="3">
    <source>
        <dbReference type="ARBA" id="ARBA00022475"/>
    </source>
</evidence>
<comment type="function">
    <text evidence="9">Catalyzes the phospholipid dependent N-acylation of the N-terminal cysteine of apolipoprotein, the last step in lipoprotein maturation.</text>
</comment>
<name>A0AAX1WVB2_9BURK</name>
<comment type="similarity">
    <text evidence="2 9">Belongs to the CN hydrolase family. Apolipoprotein N-acyltransferase subfamily.</text>
</comment>
<dbReference type="Proteomes" id="UP000271868">
    <property type="component" value="Unassembled WGS sequence"/>
</dbReference>
<dbReference type="GO" id="GO:0042158">
    <property type="term" value="P:lipoprotein biosynthetic process"/>
    <property type="evidence" value="ECO:0007669"/>
    <property type="project" value="UniProtKB-UniRule"/>
</dbReference>
<comment type="caution">
    <text evidence="11">The sequence shown here is derived from an EMBL/GenBank/DDBJ whole genome shotgun (WGS) entry which is preliminary data.</text>
</comment>
<dbReference type="InterPro" id="IPR003010">
    <property type="entry name" value="C-N_Hydrolase"/>
</dbReference>
<evidence type="ECO:0000256" key="8">
    <source>
        <dbReference type="ARBA" id="ARBA00023315"/>
    </source>
</evidence>
<keyword evidence="5 9" id="KW-0812">Transmembrane</keyword>
<comment type="catalytic activity">
    <reaction evidence="9">
        <text>N-terminal S-1,2-diacyl-sn-glyceryl-L-cysteinyl-[lipoprotein] + a glycerophospholipid = N-acyl-S-1,2-diacyl-sn-glyceryl-L-cysteinyl-[lipoprotein] + a 2-acyl-sn-glycero-3-phospholipid + H(+)</text>
        <dbReference type="Rhea" id="RHEA:48228"/>
        <dbReference type="Rhea" id="RHEA-COMP:14681"/>
        <dbReference type="Rhea" id="RHEA-COMP:14684"/>
        <dbReference type="ChEBI" id="CHEBI:15378"/>
        <dbReference type="ChEBI" id="CHEBI:136912"/>
        <dbReference type="ChEBI" id="CHEBI:140656"/>
        <dbReference type="ChEBI" id="CHEBI:140657"/>
        <dbReference type="ChEBI" id="CHEBI:140660"/>
        <dbReference type="EC" id="2.3.1.269"/>
    </reaction>
</comment>
<feature type="transmembrane region" description="Helical" evidence="9">
    <location>
        <begin position="175"/>
        <end position="192"/>
    </location>
</feature>
<dbReference type="PANTHER" id="PTHR38686">
    <property type="entry name" value="APOLIPOPROTEIN N-ACYLTRANSFERASE"/>
    <property type="match status" value="1"/>
</dbReference>
<evidence type="ECO:0000259" key="10">
    <source>
        <dbReference type="PROSITE" id="PS50263"/>
    </source>
</evidence>
<dbReference type="InterPro" id="IPR045378">
    <property type="entry name" value="LNT_N"/>
</dbReference>
<feature type="domain" description="CN hydrolase" evidence="10">
    <location>
        <begin position="207"/>
        <end position="464"/>
    </location>
</feature>
<evidence type="ECO:0000313" key="11">
    <source>
        <dbReference type="EMBL" id="ROR47931.1"/>
    </source>
</evidence>
<evidence type="ECO:0000256" key="7">
    <source>
        <dbReference type="ARBA" id="ARBA00023136"/>
    </source>
</evidence>
<keyword evidence="7 9" id="KW-0472">Membrane</keyword>
<proteinExistence type="inferred from homology"/>
<keyword evidence="8 9" id="KW-0012">Acyltransferase</keyword>
<keyword evidence="4 9" id="KW-0808">Transferase</keyword>
<organism evidence="11 12">
    <name type="scientific">Diaphorobacter nitroreducens</name>
    <dbReference type="NCBI Taxonomy" id="164759"/>
    <lineage>
        <taxon>Bacteria</taxon>
        <taxon>Pseudomonadati</taxon>
        <taxon>Pseudomonadota</taxon>
        <taxon>Betaproteobacteria</taxon>
        <taxon>Burkholderiales</taxon>
        <taxon>Comamonadaceae</taxon>
        <taxon>Diaphorobacter</taxon>
    </lineage>
</organism>
<dbReference type="HAMAP" id="MF_01148">
    <property type="entry name" value="Lnt"/>
    <property type="match status" value="1"/>
</dbReference>
<comment type="pathway">
    <text evidence="9">Protein modification; lipoprotein biosynthesis (N-acyl transfer).</text>
</comment>
<evidence type="ECO:0000256" key="2">
    <source>
        <dbReference type="ARBA" id="ARBA00010065"/>
    </source>
</evidence>
<evidence type="ECO:0000256" key="4">
    <source>
        <dbReference type="ARBA" id="ARBA00022679"/>
    </source>
</evidence>
<keyword evidence="12" id="KW-1185">Reference proteome</keyword>
<keyword evidence="6 9" id="KW-1133">Transmembrane helix</keyword>
<feature type="transmembrane region" description="Helical" evidence="9">
    <location>
        <begin position="6"/>
        <end position="22"/>
    </location>
</feature>
<evidence type="ECO:0000313" key="12">
    <source>
        <dbReference type="Proteomes" id="UP000271868"/>
    </source>
</evidence>
<feature type="transmembrane region" description="Helical" evidence="9">
    <location>
        <begin position="142"/>
        <end position="163"/>
    </location>
</feature>
<sequence length="472" mass="50765">MSEPRAAAPIAIAAAVVLLTVLRQQISFLHELRAFSVFACSFLIGALFWVGLGIYRPPANDLGDTLLVCGVLVAFHTALYCVCFATLRAGCRALQKRGMLALAACTGLGWTSAEVIRTMGFWALPWGLLGYSQVDNAILRGLYPIAGSTGVALAIWAIAAACLQSIQRFRQSGRLFKLTTAWVLACIAGWSLQHVAWTRAMEHPIAVRLVHTHWSEDTKYNPTEQLEAMAALYAAAQNPEANIVVFPELFLVQRPGVLPANYRRAVVEAARISRVSLLFGMPGFAFQTVMPGTEGGAQQNTLIHIDGAGTAETYVKELLLPFTEYLPDTPALSWAYPYLYRYPLADFLPGASVQPPLIAAGVPLGPTICSELAYPGKAARQAIDASLLVNVSSDSWIASSFYVAQALTIARVRAAEAQKPLVRANNVGFSAFIDANGQILSSLIGHAGSGTMDIQPRSGATPYVRIAAWLSQ</sequence>
<protein>
    <recommendedName>
        <fullName evidence="9">Apolipoprotein N-acyltransferase</fullName>
        <shortName evidence="9">ALP N-acyltransferase</shortName>
        <ecNumber evidence="9">2.3.1.269</ecNumber>
    </recommendedName>
</protein>
<dbReference type="Pfam" id="PF20154">
    <property type="entry name" value="LNT_N"/>
    <property type="match status" value="1"/>
</dbReference>
<dbReference type="SUPFAM" id="SSF56317">
    <property type="entry name" value="Carbon-nitrogen hydrolase"/>
    <property type="match status" value="1"/>
</dbReference>
<comment type="subcellular location">
    <subcellularLocation>
        <location evidence="1 9">Cell membrane</location>
        <topology evidence="1 9">Multi-pass membrane protein</topology>
    </subcellularLocation>
</comment>
<dbReference type="Gene3D" id="3.60.110.10">
    <property type="entry name" value="Carbon-nitrogen hydrolase"/>
    <property type="match status" value="1"/>
</dbReference>
<dbReference type="CDD" id="cd07571">
    <property type="entry name" value="ALP_N-acyl_transferase"/>
    <property type="match status" value="1"/>
</dbReference>
<keyword evidence="3 9" id="KW-1003">Cell membrane</keyword>
<dbReference type="GO" id="GO:0016410">
    <property type="term" value="F:N-acyltransferase activity"/>
    <property type="evidence" value="ECO:0007669"/>
    <property type="project" value="UniProtKB-UniRule"/>
</dbReference>
<dbReference type="PROSITE" id="PS50263">
    <property type="entry name" value="CN_HYDROLASE"/>
    <property type="match status" value="1"/>
</dbReference>